<dbReference type="InterPro" id="IPR027417">
    <property type="entry name" value="P-loop_NTPase"/>
</dbReference>
<keyword evidence="2" id="KW-1185">Reference proteome</keyword>
<evidence type="ECO:0000313" key="2">
    <source>
        <dbReference type="Proteomes" id="UP000264051"/>
    </source>
</evidence>
<dbReference type="InterPro" id="IPR005021">
    <property type="entry name" value="Terminase_largesu-like"/>
</dbReference>
<dbReference type="PANTHER" id="PTHR41287">
    <property type="match status" value="1"/>
</dbReference>
<evidence type="ECO:0000313" key="1">
    <source>
        <dbReference type="EMBL" id="AXQ51843.1"/>
    </source>
</evidence>
<organism evidence="1 2">
    <name type="scientific">Gordonia phage Catfish</name>
    <dbReference type="NCBI Taxonomy" id="2301538"/>
    <lineage>
        <taxon>Viruses</taxon>
        <taxon>Duplodnaviria</taxon>
        <taxon>Heunggongvirae</taxon>
        <taxon>Uroviricota</taxon>
        <taxon>Caudoviricetes</taxon>
        <taxon>Ruthgordonvirinae</taxon>
        <taxon>Catfishvirus</taxon>
        <taxon>Catfishvirus catfish</taxon>
    </lineage>
</organism>
<name>A0A385D0H1_9CAUD</name>
<dbReference type="KEGG" id="vg:63911532"/>
<dbReference type="PANTHER" id="PTHR41287:SF1">
    <property type="entry name" value="PROTEIN YMFN"/>
    <property type="match status" value="1"/>
</dbReference>
<dbReference type="Proteomes" id="UP000264051">
    <property type="component" value="Segment"/>
</dbReference>
<proteinExistence type="predicted"/>
<gene>
    <name evidence="1" type="primary">6</name>
    <name evidence="1" type="ORF">SEA_CATFISH_6</name>
</gene>
<dbReference type="RefSeq" id="YP_010050796.1">
    <property type="nucleotide sequence ID" value="NC_054434.1"/>
</dbReference>
<sequence>MGSGNEGQRGRDAALDDPTLLANDLRRGGVLYGITTPRLFTPPRCELTPANTLGYEAIEFARDVLGIDLYPWQEWLLIHALELNPDGTFRFRKVVVLVARQQGKTTLFKVWALWRLFCDAAEAVMGTAQDLPTAEKTWEQTYNLAKSIPELATELGKDSFTNGAKFFRLKTGGEYLVKAATAGGGRGASVELVFMDELREHKDHKSYSAVTKTTNAIPRAQVVMMSNAGDATSVVLNDLQDAARAKILTGDTDSSQTGLFEWSAEDGCNVWDRRGWAQACPSTGYGITEQIIAGDCEADPEAVFRTEVLCQRVQQLERSIFTLEDGVDTWAKSAVRVDEHTGEFECVLPESGLDAAIELSHNRGTAYIVAAGMCECGRVVTEVVAQRGGTDWIIPWLKDPDRAGLFGRLTVQGKGSPASSLVDSLVELNAEKVEADYEAGRDPRPYFEFVEWGGSELAKAHGAFFDLVTGQPGEKFVHMNQPVANAAADTAKPKPLGSAFVFDLAKSPNDVAPLIAMVAAVWLLSRASEASGTSAYDDDDAELIVLE</sequence>
<dbReference type="Gene3D" id="3.40.50.300">
    <property type="entry name" value="P-loop containing nucleotide triphosphate hydrolases"/>
    <property type="match status" value="1"/>
</dbReference>
<protein>
    <submittedName>
        <fullName evidence="1">Terminase large subunit</fullName>
    </submittedName>
</protein>
<reference evidence="2" key="1">
    <citation type="submission" date="2018-07" db="EMBL/GenBank/DDBJ databases">
        <authorList>
            <person name="Byford A.D."/>
            <person name="Nguyen L.Q."/>
            <person name="Alvarez I.A."/>
            <person name="Bhandari M."/>
            <person name="Desselle J.R."/>
            <person name="Duong Q.-N.N."/>
            <person name="Dupree A.F."/>
            <person name="Feroben K.E."/>
            <person name="Garrison M.E."/>
            <person name="Higginbotham J.L."/>
            <person name="Hunter C.W."/>
            <person name="Knight B.A."/>
            <person name="Lee J.A."/>
            <person name="Lewis I.C."/>
            <person name="Long E.L."/>
            <person name="Rimal A."/>
            <person name="Sinnasone S."/>
            <person name="Tandukar J."/>
            <person name="Willis C.E."/>
            <person name="Nguyen A.V."/>
            <person name="Hancock A.M."/>
            <person name="Dicus A.P."/>
            <person name="Gallien G.E."/>
            <person name="Weidemeier A.M.D."/>
            <person name="Gissendanner C.R."/>
            <person name="Findley A.M."/>
            <person name="Bollivar D.W."/>
            <person name="Garlena R.A."/>
            <person name="Russell D.A."/>
            <person name="Pope W.H."/>
            <person name="Jacobs-Sera D."/>
            <person name="Hatfull G.F."/>
        </authorList>
    </citation>
    <scope>NUCLEOTIDE SEQUENCE [LARGE SCALE GENOMIC DNA]</scope>
</reference>
<dbReference type="EMBL" id="MH697580">
    <property type="protein sequence ID" value="AXQ51843.1"/>
    <property type="molecule type" value="Genomic_DNA"/>
</dbReference>
<dbReference type="GeneID" id="63911532"/>
<accession>A0A385D0H1</accession>